<evidence type="ECO:0000256" key="1">
    <source>
        <dbReference type="ARBA" id="ARBA00007471"/>
    </source>
</evidence>
<dbReference type="InterPro" id="IPR010569">
    <property type="entry name" value="Myotubularin-like_Pase_dom"/>
</dbReference>
<dbReference type="SUPFAM" id="SSF52799">
    <property type="entry name" value="(Phosphotyrosine protein) phosphatases II"/>
    <property type="match status" value="1"/>
</dbReference>
<dbReference type="GO" id="GO:0005737">
    <property type="term" value="C:cytoplasm"/>
    <property type="evidence" value="ECO:0007669"/>
    <property type="project" value="TreeGrafter"/>
</dbReference>
<dbReference type="PANTHER" id="PTHR10807:SF110">
    <property type="entry name" value="FI17948P1"/>
    <property type="match status" value="1"/>
</dbReference>
<evidence type="ECO:0000259" key="2">
    <source>
        <dbReference type="PROSITE" id="PS51339"/>
    </source>
</evidence>
<dbReference type="Pfam" id="PF06602">
    <property type="entry name" value="Myotub-related"/>
    <property type="match status" value="2"/>
</dbReference>
<dbReference type="PROSITE" id="PS51339">
    <property type="entry name" value="PPASE_MYOTUBULARIN"/>
    <property type="match status" value="1"/>
</dbReference>
<gene>
    <name evidence="3" type="ORF">OSB1V03_LOCUS1706</name>
</gene>
<keyword evidence="4" id="KW-1185">Reference proteome</keyword>
<reference evidence="3" key="1">
    <citation type="submission" date="2020-11" db="EMBL/GenBank/DDBJ databases">
        <authorList>
            <person name="Tran Van P."/>
        </authorList>
    </citation>
    <scope>NUCLEOTIDE SEQUENCE</scope>
</reference>
<evidence type="ECO:0000313" key="3">
    <source>
        <dbReference type="EMBL" id="CAD7621232.1"/>
    </source>
</evidence>
<comment type="similarity">
    <text evidence="1">Belongs to the protein-tyrosine phosphatase family. Non-receptor class myotubularin subfamily.</text>
</comment>
<feature type="domain" description="Myotubularin phosphatase" evidence="2">
    <location>
        <begin position="222"/>
        <end position="558"/>
    </location>
</feature>
<accession>A0A7R9KGB5</accession>
<proteinExistence type="inferred from homology"/>
<organism evidence="3">
    <name type="scientific">Medioppia subpectinata</name>
    <dbReference type="NCBI Taxonomy" id="1979941"/>
    <lineage>
        <taxon>Eukaryota</taxon>
        <taxon>Metazoa</taxon>
        <taxon>Ecdysozoa</taxon>
        <taxon>Arthropoda</taxon>
        <taxon>Chelicerata</taxon>
        <taxon>Arachnida</taxon>
        <taxon>Acari</taxon>
        <taxon>Acariformes</taxon>
        <taxon>Sarcoptiformes</taxon>
        <taxon>Oribatida</taxon>
        <taxon>Brachypylina</taxon>
        <taxon>Oppioidea</taxon>
        <taxon>Oppiidae</taxon>
        <taxon>Medioppia</taxon>
    </lineage>
</organism>
<dbReference type="GO" id="GO:0016020">
    <property type="term" value="C:membrane"/>
    <property type="evidence" value="ECO:0007669"/>
    <property type="project" value="TreeGrafter"/>
</dbReference>
<name>A0A7R9KGB5_9ACAR</name>
<dbReference type="PANTHER" id="PTHR10807">
    <property type="entry name" value="MYOTUBULARIN-RELATED"/>
    <property type="match status" value="1"/>
</dbReference>
<dbReference type="Proteomes" id="UP000759131">
    <property type="component" value="Unassembled WGS sequence"/>
</dbReference>
<sequence length="587" mass="67636">MARNTSSSISSMMANINTNKKTFKSYVDLGINSDKESAVNTDDMWTTLDENGVTTDLGKTRRNSWLSLDMRDRRAVTRSASSMGSIMSDTVEGVNYFYTHTKHKTGICGQLTLNGSGLMFLSYTPQHMDDKTDQTIHSLSQFIPFNSEKSSKFEIDLLAIDQMKDSIDSNFVSMTIFCCNFRRIRFQMKNCEQTKRLVDKLSRLSVNSILKKPSKLTKSLKDNYSYLLNADWDQLESHWKDCYKLRLSQINENYQLCDSLPPTFVVPKVITDHMLTALVSTQTRGQRVPIVSYLYPQNGNLLIRSSAFDNYEDLNSLLKDMVKPLRQINVESLLPTLLVVEQSYDKLKEVCFQSNLNEETSGCINKIGKWITCVNTTLKVVAQIVNIMTTESSVGLVEDMDRDWNCVISSLVQIMVDPRRRTFSGFESLISKEWLYLTGLAYRKNSPRNVNHILLTLFLDCVSQLIIQNPYDFEFSTFYLMYLFDCQYIQPSTPFVPNFRNASKTSSSDIEFKCPPIREGLPLNHMMIIKSPIYKRRKTIVLKLNAHISKTEFWSALYLRWQSKPNLEHLSAFEIIYLNELQSRNQL</sequence>
<dbReference type="OrthoDB" id="271628at2759"/>
<protein>
    <recommendedName>
        <fullName evidence="2">Myotubularin phosphatase domain-containing protein</fullName>
    </recommendedName>
</protein>
<dbReference type="InterPro" id="IPR030564">
    <property type="entry name" value="Myotubularin"/>
</dbReference>
<dbReference type="AlphaFoldDB" id="A0A7R9KGB5"/>
<evidence type="ECO:0000313" key="4">
    <source>
        <dbReference type="Proteomes" id="UP000759131"/>
    </source>
</evidence>
<dbReference type="EMBL" id="CAJPIZ010000526">
    <property type="protein sequence ID" value="CAG2101662.1"/>
    <property type="molecule type" value="Genomic_DNA"/>
</dbReference>
<dbReference type="InterPro" id="IPR029021">
    <property type="entry name" value="Prot-tyrosine_phosphatase-like"/>
</dbReference>
<dbReference type="GO" id="GO:0046856">
    <property type="term" value="P:phosphatidylinositol dephosphorylation"/>
    <property type="evidence" value="ECO:0007669"/>
    <property type="project" value="TreeGrafter"/>
</dbReference>
<dbReference type="EMBL" id="OC855101">
    <property type="protein sequence ID" value="CAD7621232.1"/>
    <property type="molecule type" value="Genomic_DNA"/>
</dbReference>